<evidence type="ECO:0000313" key="7">
    <source>
        <dbReference type="Proteomes" id="UP001209682"/>
    </source>
</evidence>
<feature type="coiled-coil region" evidence="1">
    <location>
        <begin position="661"/>
        <end position="688"/>
    </location>
</feature>
<evidence type="ECO:0000313" key="6">
    <source>
        <dbReference type="EMBL" id="MCW8037958.1"/>
    </source>
</evidence>
<feature type="domain" description="ART-PolyVal-like" evidence="3">
    <location>
        <begin position="1543"/>
        <end position="1660"/>
    </location>
</feature>
<feature type="region of interest" description="Disordered" evidence="2">
    <location>
        <begin position="387"/>
        <end position="420"/>
    </location>
</feature>
<dbReference type="EMBL" id="JAPEQW010000002">
    <property type="protein sequence ID" value="MCW8037958.1"/>
    <property type="molecule type" value="Genomic_DNA"/>
</dbReference>
<feature type="compositionally biased region" description="Low complexity" evidence="2">
    <location>
        <begin position="1218"/>
        <end position="1231"/>
    </location>
</feature>
<feature type="region of interest" description="Disordered" evidence="2">
    <location>
        <begin position="323"/>
        <end position="358"/>
    </location>
</feature>
<organism evidence="6 7">
    <name type="scientific">Acinetobacter entericus</name>
    <dbReference type="NCBI Taxonomy" id="2989714"/>
    <lineage>
        <taxon>Bacteria</taxon>
        <taxon>Pseudomonadati</taxon>
        <taxon>Pseudomonadota</taxon>
        <taxon>Gammaproteobacteria</taxon>
        <taxon>Moraxellales</taxon>
        <taxon>Moraxellaceae</taxon>
        <taxon>Acinetobacter</taxon>
    </lineage>
</organism>
<feature type="compositionally biased region" description="Polar residues" evidence="2">
    <location>
        <begin position="1245"/>
        <end position="1277"/>
    </location>
</feature>
<reference evidence="6 7" key="1">
    <citation type="submission" date="2022-11" db="EMBL/GenBank/DDBJ databases">
        <title>Acinetobacter entericus sp. nov., isolated from the gut of the plastic-eating larvae of the Coleoptera insect Zophobas atratus.</title>
        <authorList>
            <person name="Dong X."/>
            <person name="Yang Y."/>
        </authorList>
    </citation>
    <scope>NUCLEOTIDE SEQUENCE [LARGE SCALE GENOMIC DNA]</scope>
    <source>
        <strain evidence="6 7">BIT-DXN8</strain>
    </source>
</reference>
<keyword evidence="1" id="KW-0175">Coiled coil</keyword>
<feature type="compositionally biased region" description="Basic and acidic residues" evidence="2">
    <location>
        <begin position="1279"/>
        <end position="1288"/>
    </location>
</feature>
<evidence type="ECO:0000259" key="5">
    <source>
        <dbReference type="Pfam" id="PF18858"/>
    </source>
</evidence>
<feature type="region of interest" description="Disordered" evidence="2">
    <location>
        <begin position="1"/>
        <end position="35"/>
    </location>
</feature>
<evidence type="ECO:0000256" key="2">
    <source>
        <dbReference type="SAM" id="MobiDB-lite"/>
    </source>
</evidence>
<dbReference type="RefSeq" id="WP_265464682.1">
    <property type="nucleotide sequence ID" value="NZ_JAPEQW010000002.1"/>
</dbReference>
<feature type="domain" description="Large polyvalent protein-associated" evidence="5">
    <location>
        <begin position="1692"/>
        <end position="1864"/>
    </location>
</feature>
<feature type="compositionally biased region" description="Polar residues" evidence="2">
    <location>
        <begin position="387"/>
        <end position="407"/>
    </location>
</feature>
<evidence type="ECO:0000256" key="1">
    <source>
        <dbReference type="SAM" id="Coils"/>
    </source>
</evidence>
<feature type="domain" description="Inorganic pyrophosphatase" evidence="4">
    <location>
        <begin position="824"/>
        <end position="957"/>
    </location>
</feature>
<feature type="compositionally biased region" description="Polar residues" evidence="2">
    <location>
        <begin position="1"/>
        <end position="11"/>
    </location>
</feature>
<keyword evidence="7" id="KW-1185">Reference proteome</keyword>
<feature type="region of interest" description="Disordered" evidence="2">
    <location>
        <begin position="621"/>
        <end position="647"/>
    </location>
</feature>
<feature type="compositionally biased region" description="Basic and acidic residues" evidence="2">
    <location>
        <begin position="1235"/>
        <end position="1244"/>
    </location>
</feature>
<gene>
    <name evidence="6" type="ORF">OKC24_01995</name>
</gene>
<dbReference type="NCBIfam" id="NF032893">
    <property type="entry name" value="tail-700"/>
    <property type="match status" value="1"/>
</dbReference>
<dbReference type="InterPro" id="IPR041639">
    <property type="entry name" value="LPD39"/>
</dbReference>
<comment type="caution">
    <text evidence="6">The sequence shown here is derived from an EMBL/GenBank/DDBJ whole genome shotgun (WGS) entry which is preliminary data.</text>
</comment>
<dbReference type="Pfam" id="PF18823">
    <property type="entry name" value="InPase"/>
    <property type="match status" value="1"/>
</dbReference>
<evidence type="ECO:0000259" key="3">
    <source>
        <dbReference type="Pfam" id="PF18760"/>
    </source>
</evidence>
<feature type="compositionally biased region" description="Polar residues" evidence="2">
    <location>
        <begin position="958"/>
        <end position="982"/>
    </location>
</feature>
<protein>
    <submittedName>
        <fullName evidence="6">PLxRFG domain-containing protein</fullName>
    </submittedName>
</protein>
<feature type="region of interest" description="Disordered" evidence="2">
    <location>
        <begin position="957"/>
        <end position="996"/>
    </location>
</feature>
<feature type="region of interest" description="Disordered" evidence="2">
    <location>
        <begin position="1208"/>
        <end position="1294"/>
    </location>
</feature>
<proteinExistence type="predicted"/>
<feature type="compositionally biased region" description="Basic and acidic residues" evidence="2">
    <location>
        <begin position="983"/>
        <end position="996"/>
    </location>
</feature>
<dbReference type="Pfam" id="PF18760">
    <property type="entry name" value="ART-PolyVal"/>
    <property type="match status" value="1"/>
</dbReference>
<dbReference type="InterPro" id="IPR049522">
    <property type="entry name" value="ART-PolyVal_dom"/>
</dbReference>
<sequence>MPDSTNKNPFSNPDYGNDLVKERTETNPFLDPDYGVEKGRGIKGHVKDLGLSLASGVNAAVDSAIGIGDIYTGGHLGKVIDNTGVYQAGEGSKYWSDKKSAQSKAIDQQFNDAEGIVDKAKVAISNPSKIVNAVAESVPAMLAGGALGRGASVASKGLVSPVAAGAVGEGLIMAGGQASQIRQENHNNLLSDDQTAISAATGAAGSLFGFIGGKIAQKLGIADVHTAMAGGAVNAGLKDAAQTAAQQIKLSDIPKSMVMGAISEGLLEELPQSVSEQVLQNFALGKEWNDGLDDAIVMGTLAGMAMGGSFSGVGKTKQYLAQPSQNNADSATAESLNPDVSPSGPLGGGGPGNAALDQETRFGNASADQNTRTFTDNGQNIQQANFPYTAGQEPSKNFQPGEQTESQRMGLDPKAGPLSAAAATAVDSGISGNLTSAAKPLQETTALDGLSDFGYQPNLEFEQPAANESQPDGFQPIESIDADFGEIDHPLADWSKADANQRIQWAKDAGLNPIQQRHAVNTNWPKLSEDLREKITAAMPSYAVEPAFPADSSETAASVEQKNQLPFKQRIQDAHVNDPSQKMKLIQDEIATGRPRAEVLAEVSKAVKEISDFQTAIGKIEASEPNSGSDAPLSNGGSNVTKSFHTQPLDHGALNVPLSKRGNIDAQLDQYKKEQAALENEKREILKGNHADAQSTVKPMFEALSAEQIKIYANKAGIKPSEAKKELKSMAHWQPQKALKVFQALQELQSKQDESKTLPGTPSFVPLNTQEVQKLEQQLADAKSVPQKARLRKQIVALQKDNPIDQAAHEAATSIQNDLPAPTQAQIEAGNYKKGHIKVHGLEIAVENPRGSERRGTDPDGKEWAHKMSDHYGYIKRTTGADNEHIDTYVGHNPESEHVFIVDQMDQQTGGFDEHKVMLGFNSQEEAVNAYQSNFDKGWKVGPVRSMTKDEFKDWLENGNTQKPAGESPQQSKVSNEVTKSNPLEKTDSSSKTESLKIKIQSDSGLTHSIPAILMDQVHKLGDVVNDLASMKTDGVKTDVLYGKQLLAKIAKLNPDVHVHIVSDLGSIKDNTIRAGLVDGGYYVPAQNTSYIYPKSDAWESSVLELINHELVHTVTEYSLSHGVVSDQLLTELQQIREQIDAYRWENPEGLSENVKNRFAYLIGTNPDHETLAVGIAESEVRQALKSIIGESGLSQLDAIYNEISSNQVEQNEQREQGQNTGNGKSTSNGNLSEVESRAAERSRGLSQETGASQQYDGSTRTDQTDLSTGEKQQGLTDKSGDKKRFSRTENSAASSAVAQVREALVSRFGEKTIADLEAQGVLNIVQDQREGMTGNVEGWYENGKVTLVASNLDADSAVATFLHELGGHGGFQNLMNKDAYVDLMRQFERMVEQGNPAALEAKRLAERELQREVQLDEYLPYMITLASQMQTRNVAQKAAMKRFMDRLISAVKAWLYDKGIQLNLNENDVLALAERMVEKQSGISAVQRVKQQLQNTSTWMKAPNGQPTNLTEQQWLQVRTPAFKRWFGDWQNSPAQASRAMDKNGEPKIYYHGTAAEFNKFNRGGGLLGRGVYLTDDIATAEMYADVKSAGKTSGRIIPLFVNTKQTMQATEKTSRDQIERASASGRFDGIRHSFSDMDFLVAFNPNQVKHALNNDGSFDDKNEDIRFSRQFDAEQTLNALSNSIKALSMKSVKDHAGFKFTDLLGLGLQALGRRQLTEIYSKLLPPLTQYNDLAAQMDADKNDAGAKADELVRAWSKVKDEKPLAELMHESTLAQIDPSKPHESGDSVTKYKKLHAQYNALSPEAQKVYADTRDEYKDQLTNVKQAIKDRIVRASMSNEKKAELMQQMDDQFFKALKGVYFPLARFGKYVVIVRDKKGVVESVSRAETMAEAQKSRAELFEIFPDSTIDQVILDKEFNASRDAVGRGFMTNLFNELGNMGLDAARQVELQDVLGQLYLNSMPDLSWAKHGIHRKGTAGFSQDARRAFAQNMFHGASYLAKLRYSDLLSEQLDAMQKHASVSRKNDPAYDQPKAQRVINEMNLRHENLMNPKSNPLSSTLTSVGFIYYLGLSPAAAMVNLSQTALVAYPIMGAKWGFDKAGKELLKASNDFRKGVDFHKVKWEGTKTDLYKAVSADISKLLNKDEQKAYKDAVDRGVIDVTQAHDLAGIAQGEDSGVMWKMRPIMRAASTMFHSAERFNREVTFIAAYRLARNAGSSHDQAFDQAVDATYKGHFDYSSGNRPRVMQGNVAKVLLLFKQFCQNMIYTLSRQAYQSIKADSQAERLEARKALASVLVMHAAFAGVLGLPVVGMLLSAASWMGGDDDDPWDAEIALRNYLAEAFNPTISNLIMKGAPRALTPIDMSGRVGINNMLLPDVQEGLEGKRWAESAMAAALGPVAGIGTNVIKGAQEISEGHNMRGIETMLPVFLKNFAKTQRYADEGVQDKTGVSIMDEVSSMDLLVQGMGFSPSDIRTANEGKSAIYQLDRKLNERRGSLMTLWSRAKMMDDQDEMDSLWAEIQGFNEKNPSRRITRLNLNQSYRNRQRRIDRSEDGIYLSKNHQDAREAGRFAFGQ</sequence>
<evidence type="ECO:0000259" key="4">
    <source>
        <dbReference type="Pfam" id="PF18823"/>
    </source>
</evidence>
<accession>A0ABT3NEH6</accession>
<name>A0ABT3NEH6_9GAMM</name>
<dbReference type="Proteomes" id="UP001209682">
    <property type="component" value="Unassembled WGS sequence"/>
</dbReference>
<feature type="compositionally biased region" description="Polar residues" evidence="2">
    <location>
        <begin position="635"/>
        <end position="646"/>
    </location>
</feature>
<dbReference type="Pfam" id="PF18858">
    <property type="entry name" value="LPD39"/>
    <property type="match status" value="1"/>
</dbReference>
<dbReference type="InterPro" id="IPR041595">
    <property type="entry name" value="Inorganic_Pase"/>
</dbReference>
<feature type="compositionally biased region" description="Polar residues" evidence="2">
    <location>
        <begin position="323"/>
        <end position="340"/>
    </location>
</feature>